<comment type="caution">
    <text evidence="2">The sequence shown here is derived from an EMBL/GenBank/DDBJ whole genome shotgun (WGS) entry which is preliminary data.</text>
</comment>
<reference evidence="2" key="1">
    <citation type="journal article" date="2023" name="GigaByte">
        <title>Genome assembly of the bearded iris, Iris pallida Lam.</title>
        <authorList>
            <person name="Bruccoleri R.E."/>
            <person name="Oakeley E.J."/>
            <person name="Faust A.M.E."/>
            <person name="Altorfer M."/>
            <person name="Dessus-Babus S."/>
            <person name="Burckhardt D."/>
            <person name="Oertli M."/>
            <person name="Naumann U."/>
            <person name="Petersen F."/>
            <person name="Wong J."/>
        </authorList>
    </citation>
    <scope>NUCLEOTIDE SEQUENCE</scope>
    <source>
        <strain evidence="2">GSM-AAB239-AS_SAM_17_03QT</strain>
    </source>
</reference>
<dbReference type="AlphaFoldDB" id="A0AAX6HEY3"/>
<dbReference type="EMBL" id="JANAVB010009999">
    <property type="protein sequence ID" value="KAJ6839423.1"/>
    <property type="molecule type" value="Genomic_DNA"/>
</dbReference>
<keyword evidence="3" id="KW-1185">Reference proteome</keyword>
<evidence type="ECO:0000313" key="3">
    <source>
        <dbReference type="Proteomes" id="UP001140949"/>
    </source>
</evidence>
<organism evidence="2 3">
    <name type="scientific">Iris pallida</name>
    <name type="common">Sweet iris</name>
    <dbReference type="NCBI Taxonomy" id="29817"/>
    <lineage>
        <taxon>Eukaryota</taxon>
        <taxon>Viridiplantae</taxon>
        <taxon>Streptophyta</taxon>
        <taxon>Embryophyta</taxon>
        <taxon>Tracheophyta</taxon>
        <taxon>Spermatophyta</taxon>
        <taxon>Magnoliopsida</taxon>
        <taxon>Liliopsida</taxon>
        <taxon>Asparagales</taxon>
        <taxon>Iridaceae</taxon>
        <taxon>Iridoideae</taxon>
        <taxon>Irideae</taxon>
        <taxon>Iris</taxon>
    </lineage>
</organism>
<feature type="compositionally biased region" description="Low complexity" evidence="1">
    <location>
        <begin position="17"/>
        <end position="35"/>
    </location>
</feature>
<feature type="region of interest" description="Disordered" evidence="1">
    <location>
        <begin position="14"/>
        <end position="68"/>
    </location>
</feature>
<gene>
    <name evidence="2" type="ORF">M6B38_314795</name>
</gene>
<evidence type="ECO:0000256" key="1">
    <source>
        <dbReference type="SAM" id="MobiDB-lite"/>
    </source>
</evidence>
<name>A0AAX6HEY3_IRIPA</name>
<evidence type="ECO:0000313" key="2">
    <source>
        <dbReference type="EMBL" id="KAJ6839423.1"/>
    </source>
</evidence>
<accession>A0AAX6HEY3</accession>
<sequence length="171" mass="18787">MKKKTLILIFSSSPPCSLLSTESSGPPSSSSLTGPNPSPPRGPAPPPSEPRLRPSLRQSRSGVPPYPPDHIVLVLEVLASVLPPTSDRQIFEKDADVLDLRSPKSLSPQPVDGTHLQPYPPSSPPSRRQLRQPLRRRPVRGRAQNKAWWDGSFGMSWEHGGREKTREGGER</sequence>
<feature type="compositionally biased region" description="Basic and acidic residues" evidence="1">
    <location>
        <begin position="159"/>
        <end position="171"/>
    </location>
</feature>
<dbReference type="Proteomes" id="UP001140949">
    <property type="component" value="Unassembled WGS sequence"/>
</dbReference>
<reference evidence="2" key="2">
    <citation type="submission" date="2023-04" db="EMBL/GenBank/DDBJ databases">
        <authorList>
            <person name="Bruccoleri R.E."/>
            <person name="Oakeley E.J."/>
            <person name="Faust A.-M."/>
            <person name="Dessus-Babus S."/>
            <person name="Altorfer M."/>
            <person name="Burckhardt D."/>
            <person name="Oertli M."/>
            <person name="Naumann U."/>
            <person name="Petersen F."/>
            <person name="Wong J."/>
        </authorList>
    </citation>
    <scope>NUCLEOTIDE SEQUENCE</scope>
    <source>
        <strain evidence="2">GSM-AAB239-AS_SAM_17_03QT</strain>
        <tissue evidence="2">Leaf</tissue>
    </source>
</reference>
<proteinExistence type="predicted"/>
<protein>
    <submittedName>
        <fullName evidence="2">LETM1 and EF-hand domain-containing protein 1, mitochondrial</fullName>
    </submittedName>
</protein>
<feature type="region of interest" description="Disordered" evidence="1">
    <location>
        <begin position="94"/>
        <end position="171"/>
    </location>
</feature>
<feature type="compositionally biased region" description="Pro residues" evidence="1">
    <location>
        <begin position="36"/>
        <end position="49"/>
    </location>
</feature>
<feature type="compositionally biased region" description="Basic residues" evidence="1">
    <location>
        <begin position="128"/>
        <end position="140"/>
    </location>
</feature>